<accession>A0AAU8AEE3</accession>
<reference evidence="1" key="1">
    <citation type="submission" date="2023-02" db="EMBL/GenBank/DDBJ databases">
        <title>Description and genomic characterization of Salipiger bruguierae sp. nov., isolated from the sediment of mangrove plant Bruguiera sexangula.</title>
        <authorList>
            <person name="Long M."/>
        </authorList>
    </citation>
    <scope>NUCLEOTIDE SEQUENCE</scope>
    <source>
        <strain evidence="1">H15</strain>
    </source>
</reference>
<dbReference type="EMBL" id="CP123384">
    <property type="protein sequence ID" value="XCC92884.1"/>
    <property type="molecule type" value="Genomic_DNA"/>
</dbReference>
<proteinExistence type="predicted"/>
<evidence type="ECO:0000313" key="1">
    <source>
        <dbReference type="EMBL" id="XCC92884.1"/>
    </source>
</evidence>
<gene>
    <name evidence="1" type="ORF">PVT71_10390</name>
</gene>
<sequence>MKDHDHPQSGLAAFLQEPLARVLWSRRTRRVPRGYDVPAGSASYTSKAEPVPLSKLEEAILIAATGATGLTMPDRPWQDDETGDPIMSKPNLVMEGRTAGSPDNAQGTYFFMINDEGTYFIRHLPPPEEGIDPWSEAALLSRAEAAKVRLLDRRIDVPTGMRDFPAYLDSNRFLSNRPGTTVFFPVVDLSHQYINGLMYLLTQPEKARPALIDDRNFYRPAGTKKWIRNGFLNKDIKLPLGAVYQMRTEIEASLLVQNLFLTTEALGLGGWIHGAISPPVLMGDPKFRGRFGTMLGFDYVSPKWRFMDLLRWHTLPVRAMRHVRSHAVGLTHQGEALIRCKCPPNYASMAEAVDTVVAGKFGPGGLYKDAGIFERIYKGDFGARYLREAAEYEQDVIACCRDICTYIHETHGRFPAHCEAIHAPGIWLQAHHVEEEYYEQLFRNGLTERQRQHMSRWHP</sequence>
<protein>
    <submittedName>
        <fullName evidence="1">Uncharacterized protein</fullName>
    </submittedName>
</protein>
<dbReference type="AlphaFoldDB" id="A0AAU8AEE3"/>
<name>A0AAU8AEE3_9RHOB</name>
<organism evidence="1">
    <name type="scientific">Alloyangia sp. H15</name>
    <dbReference type="NCBI Taxonomy" id="3029062"/>
    <lineage>
        <taxon>Bacteria</taxon>
        <taxon>Pseudomonadati</taxon>
        <taxon>Pseudomonadota</taxon>
        <taxon>Alphaproteobacteria</taxon>
        <taxon>Rhodobacterales</taxon>
        <taxon>Roseobacteraceae</taxon>
        <taxon>Alloyangia</taxon>
    </lineage>
</organism>
<dbReference type="RefSeq" id="WP_353471712.1">
    <property type="nucleotide sequence ID" value="NZ_CP123384.1"/>
</dbReference>